<evidence type="ECO:0000313" key="3">
    <source>
        <dbReference type="EMBL" id="SHH14330.1"/>
    </source>
</evidence>
<sequence length="446" mass="47928">MMDDSGEGDSVDLKWRRTPFEGGNTGDFLDNLEDYLMKRTTKTLLSGVALLSLLAGPALAQQVTLDVTAWKGNEAEPAGLPELIEKFESEHPEIDVELSYIGRLDTDTVIPPRLQGGDAPDVMMTDMPLVKIWGDAGLLKDLGQDNEWSSRIPAELNAALSSGDANYIMPLEVIGMGNFVNMGLLNQVGITEAPTTIEELKATCGALADAGINPLIFTGGFSAPLFLIANGIEGSDVAPEVLGSGEQTFAENASFNAGIDLIRELQEAKCFDPDQQAGLDPWSTALNEFSGGNFAMMPQGAWNIGAFSQVEGLDYVFAPIPSAQDSGVALDLFGIGWSIAARSDQQEAAKTFVDWFAKPENLQVMLDAESAYSPFDDGASGTPDLAAPYDAARANGGIINYPFALLQWPKPLEGEIWDSLTGFLLDTSKSNEEVLERWDWAVEDAQ</sequence>
<organism evidence="3 4">
    <name type="scientific">Cognatishimia maritima</name>
    <dbReference type="NCBI Taxonomy" id="870908"/>
    <lineage>
        <taxon>Bacteria</taxon>
        <taxon>Pseudomonadati</taxon>
        <taxon>Pseudomonadota</taxon>
        <taxon>Alphaproteobacteria</taxon>
        <taxon>Rhodobacterales</taxon>
        <taxon>Paracoccaceae</taxon>
        <taxon>Cognatishimia</taxon>
    </lineage>
</organism>
<dbReference type="InterPro" id="IPR006059">
    <property type="entry name" value="SBP"/>
</dbReference>
<gene>
    <name evidence="3" type="ORF">SAMN04488044_2025</name>
</gene>
<dbReference type="PANTHER" id="PTHR43649">
    <property type="entry name" value="ARABINOSE-BINDING PROTEIN-RELATED"/>
    <property type="match status" value="1"/>
</dbReference>
<comment type="subcellular location">
    <subcellularLocation>
        <location evidence="1">Periplasm</location>
    </subcellularLocation>
</comment>
<comment type="similarity">
    <text evidence="2">Belongs to the bacterial solute-binding protein 1 family.</text>
</comment>
<dbReference type="EMBL" id="FQWM01000003">
    <property type="protein sequence ID" value="SHH14330.1"/>
    <property type="molecule type" value="Genomic_DNA"/>
</dbReference>
<name>A0A1M5QKN2_9RHOB</name>
<evidence type="ECO:0000313" key="4">
    <source>
        <dbReference type="Proteomes" id="UP000184211"/>
    </source>
</evidence>
<dbReference type="GO" id="GO:0042597">
    <property type="term" value="C:periplasmic space"/>
    <property type="evidence" value="ECO:0007669"/>
    <property type="project" value="UniProtKB-SubCell"/>
</dbReference>
<evidence type="ECO:0000256" key="1">
    <source>
        <dbReference type="ARBA" id="ARBA00004418"/>
    </source>
</evidence>
<dbReference type="SUPFAM" id="SSF53850">
    <property type="entry name" value="Periplasmic binding protein-like II"/>
    <property type="match status" value="1"/>
</dbReference>
<dbReference type="Gene3D" id="3.40.190.10">
    <property type="entry name" value="Periplasmic binding protein-like II"/>
    <property type="match status" value="2"/>
</dbReference>
<dbReference type="AlphaFoldDB" id="A0A1M5QKN2"/>
<accession>A0A1M5QKN2</accession>
<dbReference type="Proteomes" id="UP000184211">
    <property type="component" value="Unassembled WGS sequence"/>
</dbReference>
<evidence type="ECO:0000256" key="2">
    <source>
        <dbReference type="ARBA" id="ARBA00008520"/>
    </source>
</evidence>
<proteinExistence type="inferred from homology"/>
<dbReference type="Pfam" id="PF01547">
    <property type="entry name" value="SBP_bac_1"/>
    <property type="match status" value="1"/>
</dbReference>
<dbReference type="PANTHER" id="PTHR43649:SF30">
    <property type="entry name" value="ABC TRANSPORTER SUBSTRATE-BINDING PROTEIN"/>
    <property type="match status" value="1"/>
</dbReference>
<dbReference type="STRING" id="870908.SAMN04488044_2025"/>
<keyword evidence="4" id="KW-1185">Reference proteome</keyword>
<reference evidence="4" key="1">
    <citation type="submission" date="2016-11" db="EMBL/GenBank/DDBJ databases">
        <authorList>
            <person name="Varghese N."/>
            <person name="Submissions S."/>
        </authorList>
    </citation>
    <scope>NUCLEOTIDE SEQUENCE [LARGE SCALE GENOMIC DNA]</scope>
    <source>
        <strain evidence="4">DSM 28223</strain>
    </source>
</reference>
<protein>
    <submittedName>
        <fullName evidence="3">Carbohydrate ABC transporter substrate-binding protein, CUT1 family (TC 3.A.1.1.-)</fullName>
    </submittedName>
</protein>
<dbReference type="InterPro" id="IPR050490">
    <property type="entry name" value="Bact_solute-bd_prot1"/>
</dbReference>